<dbReference type="EMBL" id="JAUSTW010000005">
    <property type="protein sequence ID" value="MDQ0199983.1"/>
    <property type="molecule type" value="Genomic_DNA"/>
</dbReference>
<dbReference type="RefSeq" id="WP_307409406.1">
    <property type="nucleotide sequence ID" value="NZ_JAUSTW010000005.1"/>
</dbReference>
<dbReference type="Proteomes" id="UP001224122">
    <property type="component" value="Unassembled WGS sequence"/>
</dbReference>
<evidence type="ECO:0000313" key="1">
    <source>
        <dbReference type="EMBL" id="MDQ0199983.1"/>
    </source>
</evidence>
<comment type="caution">
    <text evidence="1">The sequence shown here is derived from an EMBL/GenBank/DDBJ whole genome shotgun (WGS) entry which is preliminary data.</text>
</comment>
<gene>
    <name evidence="1" type="ORF">J2S10_003166</name>
</gene>
<keyword evidence="2" id="KW-1185">Reference proteome</keyword>
<organism evidence="1 2">
    <name type="scientific">Neobacillus ginsengisoli</name>
    <dbReference type="NCBI Taxonomy" id="904295"/>
    <lineage>
        <taxon>Bacteria</taxon>
        <taxon>Bacillati</taxon>
        <taxon>Bacillota</taxon>
        <taxon>Bacilli</taxon>
        <taxon>Bacillales</taxon>
        <taxon>Bacillaceae</taxon>
        <taxon>Neobacillus</taxon>
    </lineage>
</organism>
<proteinExistence type="predicted"/>
<protein>
    <recommendedName>
        <fullName evidence="3">Transposase</fullName>
    </recommendedName>
</protein>
<accession>A0ABT9XWN1</accession>
<evidence type="ECO:0008006" key="3">
    <source>
        <dbReference type="Google" id="ProtNLM"/>
    </source>
</evidence>
<name>A0ABT9XWN1_9BACI</name>
<reference evidence="1 2" key="1">
    <citation type="submission" date="2023-07" db="EMBL/GenBank/DDBJ databases">
        <title>Genomic Encyclopedia of Type Strains, Phase IV (KMG-IV): sequencing the most valuable type-strain genomes for metagenomic binning, comparative biology and taxonomic classification.</title>
        <authorList>
            <person name="Goeker M."/>
        </authorList>
    </citation>
    <scope>NUCLEOTIDE SEQUENCE [LARGE SCALE GENOMIC DNA]</scope>
    <source>
        <strain evidence="1 2">DSM 27594</strain>
    </source>
</reference>
<evidence type="ECO:0000313" key="2">
    <source>
        <dbReference type="Proteomes" id="UP001224122"/>
    </source>
</evidence>
<sequence length="48" mass="5881">MTKERGVFINKQFEINILKQHWLGLAKKLFDDLEMKQVIHNYQTSWFL</sequence>